<feature type="domain" description="Methyltransferase" evidence="4">
    <location>
        <begin position="72"/>
        <end position="160"/>
    </location>
</feature>
<dbReference type="NCBIfam" id="NF004851">
    <property type="entry name" value="PRK06202.1"/>
    <property type="match status" value="1"/>
</dbReference>
<accession>A0ABT9RQY8</accession>
<evidence type="ECO:0000256" key="3">
    <source>
        <dbReference type="ARBA" id="ARBA00022691"/>
    </source>
</evidence>
<proteinExistence type="predicted"/>
<dbReference type="InterPro" id="IPR041698">
    <property type="entry name" value="Methyltransf_25"/>
</dbReference>
<dbReference type="Proteomes" id="UP001226577">
    <property type="component" value="Unassembled WGS sequence"/>
</dbReference>
<dbReference type="PANTHER" id="PTHR43464:SF19">
    <property type="entry name" value="UBIQUINONE BIOSYNTHESIS O-METHYLTRANSFERASE, MITOCHONDRIAL"/>
    <property type="match status" value="1"/>
</dbReference>
<dbReference type="PANTHER" id="PTHR43464">
    <property type="entry name" value="METHYLTRANSFERASE"/>
    <property type="match status" value="1"/>
</dbReference>
<keyword evidence="6" id="KW-1185">Reference proteome</keyword>
<keyword evidence="1 5" id="KW-0489">Methyltransferase</keyword>
<evidence type="ECO:0000313" key="5">
    <source>
        <dbReference type="EMBL" id="MDP9887628.1"/>
    </source>
</evidence>
<dbReference type="EMBL" id="JAUSRE010000005">
    <property type="protein sequence ID" value="MDP9887628.1"/>
    <property type="molecule type" value="Genomic_DNA"/>
</dbReference>
<dbReference type="GO" id="GO:0032259">
    <property type="term" value="P:methylation"/>
    <property type="evidence" value="ECO:0007669"/>
    <property type="project" value="UniProtKB-KW"/>
</dbReference>
<evidence type="ECO:0000259" key="4">
    <source>
        <dbReference type="Pfam" id="PF13649"/>
    </source>
</evidence>
<dbReference type="InterPro" id="IPR029063">
    <property type="entry name" value="SAM-dependent_MTases_sf"/>
</dbReference>
<dbReference type="Gene3D" id="3.40.50.150">
    <property type="entry name" value="Vaccinia Virus protein VP39"/>
    <property type="match status" value="1"/>
</dbReference>
<name>A0ABT9RQY8_9MICC</name>
<protein>
    <submittedName>
        <fullName evidence="5">2-polyprenyl-3-methyl-5-hydroxy-6-metoxy-1, 4-benzoquinol methylase</fullName>
    </submittedName>
</protein>
<evidence type="ECO:0000256" key="2">
    <source>
        <dbReference type="ARBA" id="ARBA00022679"/>
    </source>
</evidence>
<keyword evidence="3" id="KW-0949">S-adenosyl-L-methionine</keyword>
<gene>
    <name evidence="5" type="ORF">J2X98_001206</name>
</gene>
<sequence length="239" mass="26519">MPERDAAAMGVLLRRRAAAETEQMDRPDCDPRLLDNTYRQFMVINRVLSGWRQLYARELRTIQKADQSPVTVLDVGSGGGDLPVMLARWAARDGKPLHITGIDPDPRAAAFARRRPSTPGVEFRQAHSTDLVQEGATFDVVISNHVLHHLAPDELRQLLADSEVLAVRKALHNDLVRSPAAFALFSVAALPFRRSFIRQDGLTSIRRSYRPGELAAAAPPGWSVGKSAAFHQVLSFRRD</sequence>
<organism evidence="5 6">
    <name type="scientific">Pseudarthrobacter enclensis</name>
    <dbReference type="NCBI Taxonomy" id="993070"/>
    <lineage>
        <taxon>Bacteria</taxon>
        <taxon>Bacillati</taxon>
        <taxon>Actinomycetota</taxon>
        <taxon>Actinomycetes</taxon>
        <taxon>Micrococcales</taxon>
        <taxon>Micrococcaceae</taxon>
        <taxon>Pseudarthrobacter</taxon>
    </lineage>
</organism>
<reference evidence="5 6" key="1">
    <citation type="submission" date="2023-07" db="EMBL/GenBank/DDBJ databases">
        <title>Sorghum-associated microbial communities from plants grown in Nebraska, USA.</title>
        <authorList>
            <person name="Schachtman D."/>
        </authorList>
    </citation>
    <scope>NUCLEOTIDE SEQUENCE [LARGE SCALE GENOMIC DNA]</scope>
    <source>
        <strain evidence="5 6">CC222</strain>
    </source>
</reference>
<dbReference type="Pfam" id="PF13649">
    <property type="entry name" value="Methyltransf_25"/>
    <property type="match status" value="1"/>
</dbReference>
<dbReference type="CDD" id="cd02440">
    <property type="entry name" value="AdoMet_MTases"/>
    <property type="match status" value="1"/>
</dbReference>
<keyword evidence="2" id="KW-0808">Transferase</keyword>
<dbReference type="GO" id="GO:0008168">
    <property type="term" value="F:methyltransferase activity"/>
    <property type="evidence" value="ECO:0007669"/>
    <property type="project" value="UniProtKB-KW"/>
</dbReference>
<dbReference type="SUPFAM" id="SSF53335">
    <property type="entry name" value="S-adenosyl-L-methionine-dependent methyltransferases"/>
    <property type="match status" value="1"/>
</dbReference>
<evidence type="ECO:0000313" key="6">
    <source>
        <dbReference type="Proteomes" id="UP001226577"/>
    </source>
</evidence>
<comment type="caution">
    <text evidence="5">The sequence shown here is derived from an EMBL/GenBank/DDBJ whole genome shotgun (WGS) entry which is preliminary data.</text>
</comment>
<evidence type="ECO:0000256" key="1">
    <source>
        <dbReference type="ARBA" id="ARBA00022603"/>
    </source>
</evidence>